<feature type="transmembrane region" description="Helical" evidence="1">
    <location>
        <begin position="119"/>
        <end position="140"/>
    </location>
</feature>
<evidence type="ECO:0000313" key="3">
    <source>
        <dbReference type="Proteomes" id="UP001597102"/>
    </source>
</evidence>
<dbReference type="Proteomes" id="UP001597102">
    <property type="component" value="Unassembled WGS sequence"/>
</dbReference>
<evidence type="ECO:0000256" key="1">
    <source>
        <dbReference type="SAM" id="Phobius"/>
    </source>
</evidence>
<comment type="caution">
    <text evidence="2">The sequence shown here is derived from an EMBL/GenBank/DDBJ whole genome shotgun (WGS) entry which is preliminary data.</text>
</comment>
<feature type="transmembrane region" description="Helical" evidence="1">
    <location>
        <begin position="89"/>
        <end position="107"/>
    </location>
</feature>
<keyword evidence="3" id="KW-1185">Reference proteome</keyword>
<feature type="transmembrane region" description="Helical" evidence="1">
    <location>
        <begin position="9"/>
        <end position="35"/>
    </location>
</feature>
<sequence>MITRTIFRVLWVVVSFLFASGIALVVLLLLGALWVGDELRQAAPHDPMMQEGGEVFGLVMFTAAVAPTLTVLPALVAVVIGEVLKFTSWMYYVLAGGLSLLAVPLLVGTPDEMATLPPVQATAIFATAGFTGGFVFWLICGRGA</sequence>
<accession>A0ABW3J5Y1</accession>
<evidence type="ECO:0000313" key="2">
    <source>
        <dbReference type="EMBL" id="MFD0985830.1"/>
    </source>
</evidence>
<reference evidence="3" key="1">
    <citation type="journal article" date="2019" name="Int. J. Syst. Evol. Microbiol.">
        <title>The Global Catalogue of Microorganisms (GCM) 10K type strain sequencing project: providing services to taxonomists for standard genome sequencing and annotation.</title>
        <authorList>
            <consortium name="The Broad Institute Genomics Platform"/>
            <consortium name="The Broad Institute Genome Sequencing Center for Infectious Disease"/>
            <person name="Wu L."/>
            <person name="Ma J."/>
        </authorList>
    </citation>
    <scope>NUCLEOTIDE SEQUENCE [LARGE SCALE GENOMIC DNA]</scope>
    <source>
        <strain evidence="3">CCUG 61697</strain>
    </source>
</reference>
<protein>
    <submittedName>
        <fullName evidence="2">Uncharacterized protein</fullName>
    </submittedName>
</protein>
<keyword evidence="1" id="KW-0812">Transmembrane</keyword>
<gene>
    <name evidence="2" type="ORF">ACFQ2F_01820</name>
</gene>
<dbReference type="RefSeq" id="WP_379084838.1">
    <property type="nucleotide sequence ID" value="NZ_JBHTJO010000001.1"/>
</dbReference>
<dbReference type="EMBL" id="JBHTJO010000001">
    <property type="protein sequence ID" value="MFD0985830.1"/>
    <property type="molecule type" value="Genomic_DNA"/>
</dbReference>
<proteinExistence type="predicted"/>
<name>A0ABW3J5Y1_9HYPH</name>
<keyword evidence="1" id="KW-0472">Membrane</keyword>
<feature type="transmembrane region" description="Helical" evidence="1">
    <location>
        <begin position="55"/>
        <end position="80"/>
    </location>
</feature>
<keyword evidence="1" id="KW-1133">Transmembrane helix</keyword>
<organism evidence="2 3">
    <name type="scientific">Methyloligella solikamskensis</name>
    <dbReference type="NCBI Taxonomy" id="1177756"/>
    <lineage>
        <taxon>Bacteria</taxon>
        <taxon>Pseudomonadati</taxon>
        <taxon>Pseudomonadota</taxon>
        <taxon>Alphaproteobacteria</taxon>
        <taxon>Hyphomicrobiales</taxon>
        <taxon>Hyphomicrobiaceae</taxon>
        <taxon>Methyloligella</taxon>
    </lineage>
</organism>